<dbReference type="InterPro" id="IPR036047">
    <property type="entry name" value="F-box-like_dom_sf"/>
</dbReference>
<dbReference type="SUPFAM" id="SSF52047">
    <property type="entry name" value="RNI-like"/>
    <property type="match status" value="1"/>
</dbReference>
<dbReference type="SUPFAM" id="SSF81383">
    <property type="entry name" value="F-box domain"/>
    <property type="match status" value="1"/>
</dbReference>
<dbReference type="HOGENOM" id="CLU_045728_0_0_1"/>
<dbReference type="Gene3D" id="3.80.10.10">
    <property type="entry name" value="Ribonuclease Inhibitor"/>
    <property type="match status" value="1"/>
</dbReference>
<reference evidence="1 2" key="1">
    <citation type="submission" date="2014-04" db="EMBL/GenBank/DDBJ databases">
        <authorList>
            <consortium name="DOE Joint Genome Institute"/>
            <person name="Kuo A."/>
            <person name="Zuccaro A."/>
            <person name="Kohler A."/>
            <person name="Nagy L.G."/>
            <person name="Floudas D."/>
            <person name="Copeland A."/>
            <person name="Barry K.W."/>
            <person name="Cichocki N."/>
            <person name="Veneault-Fourrey C."/>
            <person name="LaButti K."/>
            <person name="Lindquist E.A."/>
            <person name="Lipzen A."/>
            <person name="Lundell T."/>
            <person name="Morin E."/>
            <person name="Murat C."/>
            <person name="Sun H."/>
            <person name="Tunlid A."/>
            <person name="Henrissat B."/>
            <person name="Grigoriev I.V."/>
            <person name="Hibbett D.S."/>
            <person name="Martin F."/>
            <person name="Nordberg H.P."/>
            <person name="Cantor M.N."/>
            <person name="Hua S.X."/>
        </authorList>
    </citation>
    <scope>NUCLEOTIDE SEQUENCE [LARGE SCALE GENOMIC DNA]</scope>
    <source>
        <strain evidence="1 2">MAFF 305830</strain>
    </source>
</reference>
<evidence type="ECO:0008006" key="3">
    <source>
        <dbReference type="Google" id="ProtNLM"/>
    </source>
</evidence>
<dbReference type="EMBL" id="KN824321">
    <property type="protein sequence ID" value="KIM24690.1"/>
    <property type="molecule type" value="Genomic_DNA"/>
</dbReference>
<reference evidence="2" key="2">
    <citation type="submission" date="2015-01" db="EMBL/GenBank/DDBJ databases">
        <title>Evolutionary Origins and Diversification of the Mycorrhizal Mutualists.</title>
        <authorList>
            <consortium name="DOE Joint Genome Institute"/>
            <consortium name="Mycorrhizal Genomics Consortium"/>
            <person name="Kohler A."/>
            <person name="Kuo A."/>
            <person name="Nagy L.G."/>
            <person name="Floudas D."/>
            <person name="Copeland A."/>
            <person name="Barry K.W."/>
            <person name="Cichocki N."/>
            <person name="Veneault-Fourrey C."/>
            <person name="LaButti K."/>
            <person name="Lindquist E.A."/>
            <person name="Lipzen A."/>
            <person name="Lundell T."/>
            <person name="Morin E."/>
            <person name="Murat C."/>
            <person name="Riley R."/>
            <person name="Ohm R."/>
            <person name="Sun H."/>
            <person name="Tunlid A."/>
            <person name="Henrissat B."/>
            <person name="Grigoriev I.V."/>
            <person name="Hibbett D.S."/>
            <person name="Martin F."/>
        </authorList>
    </citation>
    <scope>NUCLEOTIDE SEQUENCE [LARGE SCALE GENOMIC DNA]</scope>
    <source>
        <strain evidence="2">MAFF 305830</strain>
    </source>
</reference>
<dbReference type="InterPro" id="IPR032675">
    <property type="entry name" value="LRR_dom_sf"/>
</dbReference>
<sequence length="410" mass="46716">MKAAADNMPFDILTFIFNHYSEYDTPYQPVETLLLVCKTWHNWATNNPKLWSKFNIILYDTYHTEYWASCIPRRLQKCPSSTLLDITITSEPTLMSFRDCKAAFEALRVKLVGEHGELARRWRSFVLEDVGLSQKTVAQYLQFPTPKLEEFECRKLQSPFAVLPDTSSLRTFKVSWLRNTKLPSLENVTNLRIGIIGSFDENALASATNVVRMSIRSWDKPFRFVATYPQLKKLELEGEIGSDCLKNIQAPQLKKLTLRVGRGSDYLHVISSKGINLATLSSIRIMWRPIRHNSVEDIADYLHGVKSFLAGAINLETLVLENAEIAYLVLKLLTDDLKSLYQDHTLRIVQAEYEIELGDGEERLPSVNRLRAMTGGIPDCSWERLFELLNDVSEQSSSDVSLSLSVGRVS</sequence>
<evidence type="ECO:0000313" key="1">
    <source>
        <dbReference type="EMBL" id="KIM24690.1"/>
    </source>
</evidence>
<dbReference type="AlphaFoldDB" id="A0A0C3AJB9"/>
<keyword evidence="2" id="KW-1185">Reference proteome</keyword>
<name>A0A0C3AJB9_SERVB</name>
<gene>
    <name evidence="1" type="ORF">M408DRAFT_230325</name>
</gene>
<evidence type="ECO:0000313" key="2">
    <source>
        <dbReference type="Proteomes" id="UP000054097"/>
    </source>
</evidence>
<organism evidence="1 2">
    <name type="scientific">Serendipita vermifera MAFF 305830</name>
    <dbReference type="NCBI Taxonomy" id="933852"/>
    <lineage>
        <taxon>Eukaryota</taxon>
        <taxon>Fungi</taxon>
        <taxon>Dikarya</taxon>
        <taxon>Basidiomycota</taxon>
        <taxon>Agaricomycotina</taxon>
        <taxon>Agaricomycetes</taxon>
        <taxon>Sebacinales</taxon>
        <taxon>Serendipitaceae</taxon>
        <taxon>Serendipita</taxon>
    </lineage>
</organism>
<protein>
    <recommendedName>
        <fullName evidence="3">F-box domain-containing protein</fullName>
    </recommendedName>
</protein>
<accession>A0A0C3AJB9</accession>
<dbReference type="Proteomes" id="UP000054097">
    <property type="component" value="Unassembled WGS sequence"/>
</dbReference>
<proteinExistence type="predicted"/>
<dbReference type="OrthoDB" id="5709453at2759"/>